<comment type="caution">
    <text evidence="1">The sequence shown here is derived from an EMBL/GenBank/DDBJ whole genome shotgun (WGS) entry which is preliminary data.</text>
</comment>
<gene>
    <name evidence="1" type="ORF">IC620_14630</name>
</gene>
<reference evidence="2" key="1">
    <citation type="submission" date="2022-10" db="EMBL/GenBank/DDBJ databases">
        <title>A novel bacterium of genus Hazenella, isolated from South China Sea.</title>
        <authorList>
            <person name="Huang H."/>
            <person name="Mo K."/>
            <person name="Hu Y."/>
        </authorList>
    </citation>
    <scope>NUCLEOTIDE SEQUENCE [LARGE SCALE GENOMIC DNA]</scope>
    <source>
        <strain evidence="2">IB182357</strain>
    </source>
</reference>
<proteinExistence type="predicted"/>
<evidence type="ECO:0000313" key="1">
    <source>
        <dbReference type="EMBL" id="MBD1373581.1"/>
    </source>
</evidence>
<protein>
    <submittedName>
        <fullName evidence="1">Uncharacterized protein</fullName>
    </submittedName>
</protein>
<dbReference type="Proteomes" id="UP000661691">
    <property type="component" value="Unassembled WGS sequence"/>
</dbReference>
<dbReference type="AlphaFoldDB" id="A0A926NB12"/>
<organism evidence="1 2">
    <name type="scientific">Polycladospora coralii</name>
    <dbReference type="NCBI Taxonomy" id="2771432"/>
    <lineage>
        <taxon>Bacteria</taxon>
        <taxon>Bacillati</taxon>
        <taxon>Bacillota</taxon>
        <taxon>Bacilli</taxon>
        <taxon>Bacillales</taxon>
        <taxon>Thermoactinomycetaceae</taxon>
        <taxon>Polycladospora</taxon>
    </lineage>
</organism>
<evidence type="ECO:0000313" key="2">
    <source>
        <dbReference type="Proteomes" id="UP000661691"/>
    </source>
</evidence>
<accession>A0A926NB12</accession>
<sequence length="101" mass="11574">MIQLQVKGLADQVYTFLADICNRPHIQFVKSKVNVRRVDEANVVFMIEYQPDLRTREVTLHLDGAEVTIPLVDVTHNQLDDHHIIVGKSSLDPIFNEDYSS</sequence>
<dbReference type="EMBL" id="JACXAH010000029">
    <property type="protein sequence ID" value="MBD1373581.1"/>
    <property type="molecule type" value="Genomic_DNA"/>
</dbReference>
<name>A0A926NB12_9BACL</name>
<keyword evidence="2" id="KW-1185">Reference proteome</keyword>
<dbReference type="RefSeq" id="WP_191142607.1">
    <property type="nucleotide sequence ID" value="NZ_JACXAH010000029.1"/>
</dbReference>